<accession>A0AAD3Y3N1</accession>
<dbReference type="GO" id="GO:0005516">
    <property type="term" value="F:calmodulin binding"/>
    <property type="evidence" value="ECO:0007669"/>
    <property type="project" value="TreeGrafter"/>
</dbReference>
<evidence type="ECO:0000256" key="1">
    <source>
        <dbReference type="SAM" id="MobiDB-lite"/>
    </source>
</evidence>
<dbReference type="InterPro" id="IPR039609">
    <property type="entry name" value="VQ_15/22"/>
</dbReference>
<dbReference type="PANTHER" id="PTHR33179:SF9">
    <property type="entry name" value="OS01G0278000 PROTEIN"/>
    <property type="match status" value="1"/>
</dbReference>
<feature type="region of interest" description="Disordered" evidence="1">
    <location>
        <begin position="72"/>
        <end position="101"/>
    </location>
</feature>
<dbReference type="GO" id="GO:0005634">
    <property type="term" value="C:nucleus"/>
    <property type="evidence" value="ECO:0007669"/>
    <property type="project" value="TreeGrafter"/>
</dbReference>
<gene>
    <name evidence="3" type="ORF">Nepgr_030145</name>
</gene>
<organism evidence="3 4">
    <name type="scientific">Nepenthes gracilis</name>
    <name type="common">Slender pitcher plant</name>
    <dbReference type="NCBI Taxonomy" id="150966"/>
    <lineage>
        <taxon>Eukaryota</taxon>
        <taxon>Viridiplantae</taxon>
        <taxon>Streptophyta</taxon>
        <taxon>Embryophyta</taxon>
        <taxon>Tracheophyta</taxon>
        <taxon>Spermatophyta</taxon>
        <taxon>Magnoliopsida</taxon>
        <taxon>eudicotyledons</taxon>
        <taxon>Gunneridae</taxon>
        <taxon>Pentapetalae</taxon>
        <taxon>Caryophyllales</taxon>
        <taxon>Nepenthaceae</taxon>
        <taxon>Nepenthes</taxon>
    </lineage>
</organism>
<keyword evidence="4" id="KW-1185">Reference proteome</keyword>
<dbReference type="Pfam" id="PF05678">
    <property type="entry name" value="VQ"/>
    <property type="match status" value="1"/>
</dbReference>
<evidence type="ECO:0000313" key="3">
    <source>
        <dbReference type="EMBL" id="GMH28302.1"/>
    </source>
</evidence>
<feature type="domain" description="VQ" evidence="2">
    <location>
        <begin position="108"/>
        <end position="128"/>
    </location>
</feature>
<protein>
    <recommendedName>
        <fullName evidence="2">VQ domain-containing protein</fullName>
    </recommendedName>
</protein>
<proteinExistence type="predicted"/>
<dbReference type="InterPro" id="IPR008889">
    <property type="entry name" value="VQ"/>
</dbReference>
<reference evidence="3" key="1">
    <citation type="submission" date="2023-05" db="EMBL/GenBank/DDBJ databases">
        <title>Nepenthes gracilis genome sequencing.</title>
        <authorList>
            <person name="Fukushima K."/>
        </authorList>
    </citation>
    <scope>NUCLEOTIDE SEQUENCE</scope>
    <source>
        <strain evidence="3">SING2019-196</strain>
    </source>
</reference>
<feature type="compositionally biased region" description="Basic residues" evidence="1">
    <location>
        <begin position="92"/>
        <end position="101"/>
    </location>
</feature>
<dbReference type="PANTHER" id="PTHR33179">
    <property type="entry name" value="VQ MOTIF-CONTAINING PROTEIN"/>
    <property type="match status" value="1"/>
</dbReference>
<dbReference type="EMBL" id="BSYO01000034">
    <property type="protein sequence ID" value="GMH28302.1"/>
    <property type="molecule type" value="Genomic_DNA"/>
</dbReference>
<dbReference type="Proteomes" id="UP001279734">
    <property type="component" value="Unassembled WGS sequence"/>
</dbReference>
<dbReference type="AlphaFoldDB" id="A0AAD3Y3N1"/>
<sequence length="224" mass="23752">MATFDDLWSIHPSLFRSTSSDAWISEALVRDTETLSKALQKSIADGSEISAPMDSASAIVTIPKPKASLSVGFGSDSETVPKPSTPSLAPSPRRKVTKRKSCASNRSRTMFITADPANFRQMVQQLTGVRYVNGQLPAAPVLKPEPQRPAGGFVSRLEGSLPTLDTSAFLLDHLQQQVIRGPVVAVGADAAMSFAPAVPAAYGGESGPDFGSFGCFPTLESWKV</sequence>
<dbReference type="GO" id="GO:0006970">
    <property type="term" value="P:response to osmotic stress"/>
    <property type="evidence" value="ECO:0007669"/>
    <property type="project" value="TreeGrafter"/>
</dbReference>
<name>A0AAD3Y3N1_NEPGR</name>
<evidence type="ECO:0000313" key="4">
    <source>
        <dbReference type="Proteomes" id="UP001279734"/>
    </source>
</evidence>
<comment type="caution">
    <text evidence="3">The sequence shown here is derived from an EMBL/GenBank/DDBJ whole genome shotgun (WGS) entry which is preliminary data.</text>
</comment>
<evidence type="ECO:0000259" key="2">
    <source>
        <dbReference type="Pfam" id="PF05678"/>
    </source>
</evidence>